<organism evidence="1 2">
    <name type="scientific">Dentiscutata erythropus</name>
    <dbReference type="NCBI Taxonomy" id="1348616"/>
    <lineage>
        <taxon>Eukaryota</taxon>
        <taxon>Fungi</taxon>
        <taxon>Fungi incertae sedis</taxon>
        <taxon>Mucoromycota</taxon>
        <taxon>Glomeromycotina</taxon>
        <taxon>Glomeromycetes</taxon>
        <taxon>Diversisporales</taxon>
        <taxon>Gigasporaceae</taxon>
        <taxon>Dentiscutata</taxon>
    </lineage>
</organism>
<protein>
    <submittedName>
        <fullName evidence="1">14945_t:CDS:1</fullName>
    </submittedName>
</protein>
<dbReference type="AlphaFoldDB" id="A0A9N9E0K3"/>
<proteinExistence type="predicted"/>
<gene>
    <name evidence="1" type="ORF">DERYTH_LOCUS10669</name>
</gene>
<comment type="caution">
    <text evidence="1">The sequence shown here is derived from an EMBL/GenBank/DDBJ whole genome shotgun (WGS) entry which is preliminary data.</text>
</comment>
<evidence type="ECO:0000313" key="1">
    <source>
        <dbReference type="EMBL" id="CAG8660208.1"/>
    </source>
</evidence>
<sequence length="262" mass="30489">MLHGFEYYWNQLLDFPNAKPYLECYLYKRRHSWAHAFTIMAFILGIQSTSFVKSQNVCIKQVLKNSNMSLCDLEQMKESLYYTASHSTIEEVESLTVHESLQCKDIDNKFDAVYLSAKYLLDHLEQNSIKEIWKVSRVTSYWKAEFSLILIAAQWIPRNIWLEAAKKSSDKSIVQESSECQFVWLQLFASNETENPINEDLGLAHTAINKCMLHRDYEFVGLIKAYLDKIHVREDELIEKQEATADQDSIENIEGNISIVNP</sequence>
<keyword evidence="2" id="KW-1185">Reference proteome</keyword>
<dbReference type="EMBL" id="CAJVPY010006302">
    <property type="protein sequence ID" value="CAG8660208.1"/>
    <property type="molecule type" value="Genomic_DNA"/>
</dbReference>
<evidence type="ECO:0000313" key="2">
    <source>
        <dbReference type="Proteomes" id="UP000789405"/>
    </source>
</evidence>
<dbReference type="OrthoDB" id="2441179at2759"/>
<dbReference type="Proteomes" id="UP000789405">
    <property type="component" value="Unassembled WGS sequence"/>
</dbReference>
<reference evidence="1" key="1">
    <citation type="submission" date="2021-06" db="EMBL/GenBank/DDBJ databases">
        <authorList>
            <person name="Kallberg Y."/>
            <person name="Tangrot J."/>
            <person name="Rosling A."/>
        </authorList>
    </citation>
    <scope>NUCLEOTIDE SEQUENCE</scope>
    <source>
        <strain evidence="1">MA453B</strain>
    </source>
</reference>
<accession>A0A9N9E0K3</accession>
<name>A0A9N9E0K3_9GLOM</name>